<organism evidence="1 2">
    <name type="scientific">Dyadobacter psychrophilus</name>
    <dbReference type="NCBI Taxonomy" id="651661"/>
    <lineage>
        <taxon>Bacteria</taxon>
        <taxon>Pseudomonadati</taxon>
        <taxon>Bacteroidota</taxon>
        <taxon>Cytophagia</taxon>
        <taxon>Cytophagales</taxon>
        <taxon>Spirosomataceae</taxon>
        <taxon>Dyadobacter</taxon>
    </lineage>
</organism>
<gene>
    <name evidence="1" type="ORF">SAMN05660293_00134</name>
</gene>
<dbReference type="STRING" id="651661.SAMN05660293_00134"/>
<sequence>MSINFIELSFFKQFTCIEAIYRQFGIIYHAKIEFTKLLTITIIW</sequence>
<name>A0A1T5B8Y7_9BACT</name>
<keyword evidence="2" id="KW-1185">Reference proteome</keyword>
<dbReference type="AlphaFoldDB" id="A0A1T5B8Y7"/>
<evidence type="ECO:0000313" key="1">
    <source>
        <dbReference type="EMBL" id="SKB43615.1"/>
    </source>
</evidence>
<protein>
    <submittedName>
        <fullName evidence="1">Uncharacterized protein</fullName>
    </submittedName>
</protein>
<dbReference type="Proteomes" id="UP000190897">
    <property type="component" value="Unassembled WGS sequence"/>
</dbReference>
<reference evidence="2" key="1">
    <citation type="submission" date="2017-02" db="EMBL/GenBank/DDBJ databases">
        <authorList>
            <person name="Varghese N."/>
            <person name="Submissions S."/>
        </authorList>
    </citation>
    <scope>NUCLEOTIDE SEQUENCE [LARGE SCALE GENOMIC DNA]</scope>
    <source>
        <strain evidence="2">DSM 22270</strain>
    </source>
</reference>
<proteinExistence type="predicted"/>
<accession>A0A1T5B8Y7</accession>
<dbReference type="EMBL" id="FUZA01000001">
    <property type="protein sequence ID" value="SKB43615.1"/>
    <property type="molecule type" value="Genomic_DNA"/>
</dbReference>
<evidence type="ECO:0000313" key="2">
    <source>
        <dbReference type="Proteomes" id="UP000190897"/>
    </source>
</evidence>